<dbReference type="FunFam" id="3.10.600.10:FF:000002">
    <property type="entry name" value="Pyruvate carboxylase"/>
    <property type="match status" value="1"/>
</dbReference>
<dbReference type="SUPFAM" id="SSF89000">
    <property type="entry name" value="post-HMGL domain-like"/>
    <property type="match status" value="1"/>
</dbReference>
<dbReference type="Pfam" id="PF02436">
    <property type="entry name" value="PYC_OADA"/>
    <property type="match status" value="1"/>
</dbReference>
<dbReference type="SUPFAM" id="SSF52440">
    <property type="entry name" value="PreATP-grasp domain"/>
    <property type="match status" value="1"/>
</dbReference>
<dbReference type="SUPFAM" id="SSF56059">
    <property type="entry name" value="Glutathione synthetase ATP-binding domain-like"/>
    <property type="match status" value="1"/>
</dbReference>
<dbReference type="Pfam" id="PF00364">
    <property type="entry name" value="Biotin_lipoyl"/>
    <property type="match status" value="1"/>
</dbReference>
<accession>A0A098DUI8</accession>
<dbReference type="GO" id="GO:0006094">
    <property type="term" value="P:gluconeogenesis"/>
    <property type="evidence" value="ECO:0007669"/>
    <property type="project" value="TreeGrafter"/>
</dbReference>
<dbReference type="Gene3D" id="3.20.20.70">
    <property type="entry name" value="Aldolase class I"/>
    <property type="match status" value="2"/>
</dbReference>
<evidence type="ECO:0000313" key="18">
    <source>
        <dbReference type="EnsemblFungi" id="CEF85531"/>
    </source>
</evidence>
<dbReference type="GO" id="GO:0008270">
    <property type="term" value="F:zinc ion binding"/>
    <property type="evidence" value="ECO:0007669"/>
    <property type="project" value="UniProtKB-KW"/>
</dbReference>
<dbReference type="PROSITE" id="PS00028">
    <property type="entry name" value="ZINC_FINGER_C2H2_1"/>
    <property type="match status" value="1"/>
</dbReference>
<dbReference type="Pfam" id="PF12171">
    <property type="entry name" value="zf-C2H2_jaz"/>
    <property type="match status" value="1"/>
</dbReference>
<name>A0A098DUI8_GIBZE</name>
<evidence type="ECO:0000256" key="2">
    <source>
        <dbReference type="ARBA" id="ARBA00002380"/>
    </source>
</evidence>
<dbReference type="InterPro" id="IPR055268">
    <property type="entry name" value="PCB-like"/>
</dbReference>
<comment type="function">
    <text evidence="2">Pyruvate carboxylase catalyzes a 2-step reaction, involving the ATP-dependent carboxylation of the covalently attached biotin in the first step and the transfer of the carboxyl group to pyruvate in the second.</text>
</comment>
<evidence type="ECO:0000256" key="7">
    <source>
        <dbReference type="ARBA" id="ARBA00022771"/>
    </source>
</evidence>
<dbReference type="InterPro" id="IPR011764">
    <property type="entry name" value="Biotin_carboxylation_dom"/>
</dbReference>
<reference evidence="18" key="2">
    <citation type="journal article" date="2010" name="Nature">
        <title>Comparative genomics reveals mobile pathogenicity chromosomes in Fusarium.</title>
        <authorList>
            <person name="Ma L.J."/>
            <person name="van der Does H.C."/>
            <person name="Borkovich K.A."/>
            <person name="Coleman J.J."/>
            <person name="Daboussi M.J."/>
            <person name="Di Pietro A."/>
            <person name="Dufresne M."/>
            <person name="Freitag M."/>
            <person name="Grabherr M."/>
            <person name="Henrissat B."/>
            <person name="Houterman P.M."/>
            <person name="Kang S."/>
            <person name="Shim W.B."/>
            <person name="Woloshuk C."/>
            <person name="Xie X."/>
            <person name="Xu J.R."/>
            <person name="Antoniw J."/>
            <person name="Baker S.E."/>
            <person name="Bluhm B.H."/>
            <person name="Breakspear A."/>
            <person name="Brown D.W."/>
            <person name="Butchko R.A."/>
            <person name="Chapman S."/>
            <person name="Coulson R."/>
            <person name="Coutinho P.M."/>
            <person name="Danchin E.G."/>
            <person name="Diener A."/>
            <person name="Gale L.R."/>
            <person name="Gardiner D.M."/>
            <person name="Goff S."/>
            <person name="Hammond-Kosack K.E."/>
            <person name="Hilburn K."/>
            <person name="Hua-Van A."/>
            <person name="Jonkers W."/>
            <person name="Kazan K."/>
            <person name="Kodira C.D."/>
            <person name="Koehrsen M."/>
            <person name="Kumar L."/>
            <person name="Lee Y.H."/>
            <person name="Li L."/>
            <person name="Manners J.M."/>
            <person name="Miranda-Saavedra D."/>
            <person name="Mukherjee M."/>
            <person name="Park G."/>
            <person name="Park J."/>
            <person name="Park S.Y."/>
            <person name="Proctor R.H."/>
            <person name="Regev A."/>
            <person name="Ruiz-Roldan M.C."/>
            <person name="Sain D."/>
            <person name="Sakthikumar S."/>
            <person name="Sykes S."/>
            <person name="Schwartz D.C."/>
            <person name="Turgeon B.G."/>
            <person name="Wapinski I."/>
            <person name="Yoder O."/>
            <person name="Young S."/>
            <person name="Zeng Q."/>
            <person name="Zhou S."/>
            <person name="Galagan J."/>
            <person name="Cuomo C.A."/>
            <person name="Kistler H.C."/>
            <person name="Rep M."/>
        </authorList>
    </citation>
    <scope>GENOME REANNOTATION</scope>
    <source>
        <strain evidence="18">PH-1 / ATCC MYA-4620 / FGSC 9075 / NRRL 31084</strain>
    </source>
</reference>
<dbReference type="GO" id="GO:0005737">
    <property type="term" value="C:cytoplasm"/>
    <property type="evidence" value="ECO:0007669"/>
    <property type="project" value="TreeGrafter"/>
</dbReference>
<dbReference type="PROSITE" id="PS50968">
    <property type="entry name" value="BIOTINYL_LIPOYL"/>
    <property type="match status" value="1"/>
</dbReference>
<dbReference type="SMART" id="SM00878">
    <property type="entry name" value="Biotin_carb_C"/>
    <property type="match status" value="1"/>
</dbReference>
<dbReference type="SMART" id="SM00451">
    <property type="entry name" value="ZnF_U1"/>
    <property type="match status" value="4"/>
</dbReference>
<evidence type="ECO:0000256" key="3">
    <source>
        <dbReference type="ARBA" id="ARBA00013057"/>
    </source>
</evidence>
<evidence type="ECO:0000259" key="14">
    <source>
        <dbReference type="PROSITE" id="PS50968"/>
    </source>
</evidence>
<dbReference type="InterPro" id="IPR011054">
    <property type="entry name" value="Rudment_hybrid_motif"/>
</dbReference>
<sequence length="1641" mass="182441">MAAIAPQQPLTFNDVFEEEDIDEPKEANSVHHIRANSSIMHVKKILVANRGEIPIRIFRTADEAYVIGKRGQYTPVGAYLAGDEIVKIAVEHGVQMIHPGYGFLSENAEFARKVEKAGLIFVGPSPEVIDSLGDKVSARKLANAANVPVVPGTQGAVERYEEVKDFTDKYGFPIIIKAAFGGGGRGMRVVREQESLKESFERATSEAKTAFGNGTVFVERFLDKPKHIEVQLLGDNHGNIVHLYERDCSVQRRHQKVVEIAPAKDLPSEVRDNILSDAVRLAKTAGYRNAGTAEFLVDQQNRHYFIEINPRIQVEHTITEEITGIDIVAAQIQIAAGATLNQLGLTQDRISTRGFAIQCRITTEDPAKGFQPDTGKIEVYRSSGGNGVRLDTGNGFAGAVITPHYDSMLTKCTCHGSTYEIARRKVLRSLIEFRIRGVRTNIPFLASLLTHPTFIDGTCWTTFIDDTPQLFDLVGSQNRAQKLLAYLGDVAVNGSSIKGQIGEPKFKGEIQVPEFINSAGEKVDTSQPCTKGWRNIILEQGPKAFAKAIREYKGTLLMDTTWRDAHQSLLATRVRTVDLLGIAKETSHALSNLYSLECWGGATFDVAMRFLYEDPWDRLRKMRKLVPNIPFQMLLRGANGVAYSSLPDNAIDHFVDQAKKNGVDIFRVFDALNDIDQLEVGIKAVQRAGGICEGTVSYSGDMLMALQSRTVREMLTYLCWTMLCYTPRNLKNPHFDQAFPSVEVIEAALPPIVFADGILGASQSATPPPLSFFKGLPRNSKSQWAVYVIVLEKDNCRPKLYIGSGTSQHGGVMKRLGQYRRQELLPFYVKKALDNGFSITHYGLLCWSPIPDLTRAASLRGLFLVLEAAFTLWFWPIASRTKDYGMPRLFPWDTSTLIHDGCCSHFPLIEGALGLSASLSPEQIAAVKVERRRKAQAWFHTQNRAYRRARDRGPVSRRKRRVLASKKFSCITCGLVFDCAFHKRRHEATKNHRNKAAGQQFKTVTRWTITYAKNRAAKRYYCQPCDYAAGSRTTLKSHCESKAHLQKAGDSFSFPSIMRIKGKTAAKRVADRKITAKENVESKKFYCQPCDYATTDRRNFNRHLRAQKHEDKVTGTVRVPKEPRTEERREQRAAARIAKLHYCEVCDYIAGTQQNLNSHFNTKPHQEKAKSHQKRPGKKYNLEYYLALVDKLVALDIDILGIKDMAGVLKPHAATLLIGSIREKYPDLPIHVHTHDSAGTGVASMVACAKAGADAVDAATDSLSGMTSQPSINAIIASLEGSECDPGLDPKLVRTLDMYWQQLRLLYSPFEAHLAGPDPEVYEHEIPGGQLTNMMFQASQLGLGSQWLETKKAYEHANELLGDIVKVTPTSKVVGDLAQFMVSNGLSPEDVKAKASQLDFPSSVLEFLEGLMGQPYGGFPEPLRSDALRGRRKLDKRPGLFLEPVDFVKTKRELGKKYGAPVTECDVASYVMYPKVFEDYKKFVQQYGDLSVLPTRYFLSRPEIGEEFNVELEKGKVLILKLLAVGPLSENTGQREVFFEMNGEVRQVTVVDKKAAVENISRPKADANDSSQVGAPMSGVLVELRVHEGSEVKKGDPIAILSAMKMEMSVSASHSGKVTSLHVREGDSVDGSDLICRIEKA</sequence>
<proteinExistence type="predicted"/>
<evidence type="ECO:0000259" key="17">
    <source>
        <dbReference type="PROSITE" id="PS50991"/>
    </source>
</evidence>
<dbReference type="Pfam" id="PF02785">
    <property type="entry name" value="Biotin_carb_C"/>
    <property type="match status" value="1"/>
</dbReference>
<dbReference type="FunFam" id="3.30.470.20:FF:000012">
    <property type="entry name" value="Pyruvate carboxylase"/>
    <property type="match status" value="1"/>
</dbReference>
<evidence type="ECO:0000256" key="5">
    <source>
        <dbReference type="ARBA" id="ARBA00022723"/>
    </source>
</evidence>
<evidence type="ECO:0000259" key="15">
    <source>
        <dbReference type="PROSITE" id="PS50975"/>
    </source>
</evidence>
<dbReference type="EC" id="6.4.1.1" evidence="3"/>
<dbReference type="SUPFAM" id="SSF51569">
    <property type="entry name" value="Aldolase"/>
    <property type="match status" value="2"/>
</dbReference>
<evidence type="ECO:0000256" key="11">
    <source>
        <dbReference type="ARBA" id="ARBA00049382"/>
    </source>
</evidence>
<dbReference type="PROSITE" id="PS00188">
    <property type="entry name" value="BIOTIN"/>
    <property type="match status" value="1"/>
</dbReference>
<dbReference type="InterPro" id="IPR005479">
    <property type="entry name" value="CPAse_ATP-bd"/>
</dbReference>
<keyword evidence="5" id="KW-0479">Metal-binding</keyword>
<dbReference type="InterPro" id="IPR016185">
    <property type="entry name" value="PreATP-grasp_dom_sf"/>
</dbReference>
<dbReference type="CDD" id="cd06850">
    <property type="entry name" value="biotinyl_domain"/>
    <property type="match status" value="1"/>
</dbReference>
<organism evidence="18">
    <name type="scientific">Gibberella zeae (strain ATCC MYA-4620 / CBS 123657 / FGSC 9075 / NRRL 31084 / PH-1)</name>
    <name type="common">Wheat head blight fungus</name>
    <name type="synonym">Fusarium graminearum</name>
    <dbReference type="NCBI Taxonomy" id="229533"/>
    <lineage>
        <taxon>Eukaryota</taxon>
        <taxon>Fungi</taxon>
        <taxon>Dikarya</taxon>
        <taxon>Ascomycota</taxon>
        <taxon>Pezizomycotina</taxon>
        <taxon>Sordariomycetes</taxon>
        <taxon>Hypocreomycetidae</taxon>
        <taxon>Hypocreales</taxon>
        <taxon>Nectriaceae</taxon>
        <taxon>Fusarium</taxon>
    </lineage>
</organism>
<dbReference type="PANTHER" id="PTHR43778:SF2">
    <property type="entry name" value="PYRUVATE CARBOXYLASE, MITOCHONDRIAL"/>
    <property type="match status" value="1"/>
</dbReference>
<comment type="cofactor">
    <cofactor evidence="1">
        <name>biotin</name>
        <dbReference type="ChEBI" id="CHEBI:57586"/>
    </cofactor>
</comment>
<dbReference type="InterPro" id="IPR003604">
    <property type="entry name" value="Matrin/U1-like-C_Znf_C2H2"/>
</dbReference>
<dbReference type="SUPFAM" id="SSF51246">
    <property type="entry name" value="Rudiment single hybrid motif"/>
    <property type="match status" value="1"/>
</dbReference>
<dbReference type="Pfam" id="PF02786">
    <property type="entry name" value="CPSase_L_D2"/>
    <property type="match status" value="1"/>
</dbReference>
<comment type="catalytic activity">
    <reaction evidence="11">
        <text>hydrogencarbonate + pyruvate + ATP = oxaloacetate + ADP + phosphate + H(+)</text>
        <dbReference type="Rhea" id="RHEA:20844"/>
        <dbReference type="ChEBI" id="CHEBI:15361"/>
        <dbReference type="ChEBI" id="CHEBI:15378"/>
        <dbReference type="ChEBI" id="CHEBI:16452"/>
        <dbReference type="ChEBI" id="CHEBI:17544"/>
        <dbReference type="ChEBI" id="CHEBI:30616"/>
        <dbReference type="ChEBI" id="CHEBI:43474"/>
        <dbReference type="ChEBI" id="CHEBI:456216"/>
        <dbReference type="EC" id="6.4.1.1"/>
    </reaction>
</comment>
<dbReference type="FunFam" id="2.40.50.100:FF:000003">
    <property type="entry name" value="Acetyl-CoA carboxylase biotin carboxyl carrier protein"/>
    <property type="match status" value="1"/>
</dbReference>
<feature type="domain" description="Biotin carboxylation" evidence="16">
    <location>
        <begin position="41"/>
        <end position="469"/>
    </location>
</feature>
<dbReference type="Pfam" id="PF12874">
    <property type="entry name" value="zf-met"/>
    <property type="match status" value="1"/>
</dbReference>
<dbReference type="Gene3D" id="2.40.50.100">
    <property type="match status" value="1"/>
</dbReference>
<dbReference type="GO" id="GO:0004736">
    <property type="term" value="F:pyruvate carboxylase activity"/>
    <property type="evidence" value="ECO:0007669"/>
    <property type="project" value="UniProtKB-EC"/>
</dbReference>
<dbReference type="InterPro" id="IPR000891">
    <property type="entry name" value="PYR_CT"/>
</dbReference>
<keyword evidence="9 12" id="KW-0067">ATP-binding</keyword>
<evidence type="ECO:0000259" key="16">
    <source>
        <dbReference type="PROSITE" id="PS50979"/>
    </source>
</evidence>
<reference evidence="18" key="3">
    <citation type="submission" date="2017-01" db="UniProtKB">
        <authorList>
            <consortium name="EnsemblFungi"/>
        </authorList>
    </citation>
    <scope>IDENTIFICATION</scope>
    <source>
        <strain evidence="18">PH-1 / ATCC MYA-4620 / FGSC 9075 / NRRL 31084</strain>
    </source>
</reference>
<feature type="domain" description="Lipoyl-binding" evidence="14">
    <location>
        <begin position="1564"/>
        <end position="1639"/>
    </location>
</feature>
<dbReference type="PROSITE" id="PS00866">
    <property type="entry name" value="CPSASE_1"/>
    <property type="match status" value="1"/>
</dbReference>
<dbReference type="Gene3D" id="3.30.160.60">
    <property type="entry name" value="Classic Zinc Finger"/>
    <property type="match status" value="1"/>
</dbReference>
<dbReference type="SMART" id="SM00355">
    <property type="entry name" value="ZnF_C2H2"/>
    <property type="match status" value="4"/>
</dbReference>
<dbReference type="PROSITE" id="PS50979">
    <property type="entry name" value="BC"/>
    <property type="match status" value="1"/>
</dbReference>
<dbReference type="InterPro" id="IPR005482">
    <property type="entry name" value="Biotin_COase_C"/>
</dbReference>
<dbReference type="PROSITE" id="PS00867">
    <property type="entry name" value="CPSASE_2"/>
    <property type="match status" value="1"/>
</dbReference>
<feature type="domain" description="Pyruvate carboxyltransferase" evidence="17">
    <location>
        <begin position="1177"/>
        <end position="1294"/>
    </location>
</feature>
<dbReference type="EnsemblFungi" id="CEF85531">
    <property type="protein sequence ID" value="CEF85531"/>
    <property type="gene ID" value="FGRRES_07075_M"/>
</dbReference>
<feature type="region of interest" description="Disordered" evidence="13">
    <location>
        <begin position="1108"/>
        <end position="1129"/>
    </location>
</feature>
<keyword evidence="6 12" id="KW-0547">Nucleotide-binding</keyword>
<dbReference type="PROSITE" id="PS50991">
    <property type="entry name" value="PYR_CT"/>
    <property type="match status" value="1"/>
</dbReference>
<feature type="domain" description="ATP-grasp" evidence="15">
    <location>
        <begin position="139"/>
        <end position="336"/>
    </location>
</feature>
<dbReference type="PROSITE" id="PS50975">
    <property type="entry name" value="ATP_GRASP"/>
    <property type="match status" value="1"/>
</dbReference>
<dbReference type="SUPFAM" id="SSF51230">
    <property type="entry name" value="Single hybrid motif"/>
    <property type="match status" value="1"/>
</dbReference>
<evidence type="ECO:0000256" key="1">
    <source>
        <dbReference type="ARBA" id="ARBA00001953"/>
    </source>
</evidence>
<dbReference type="InterPro" id="IPR003379">
    <property type="entry name" value="Carboxylase_cons_dom"/>
</dbReference>
<dbReference type="EMBL" id="HG970335">
    <property type="status" value="NOT_ANNOTATED_CDS"/>
    <property type="molecule type" value="Genomic_DNA"/>
</dbReference>
<dbReference type="InterPro" id="IPR005481">
    <property type="entry name" value="BC-like_N"/>
</dbReference>
<dbReference type="InterPro" id="IPR022755">
    <property type="entry name" value="Znf_C2H2_jaz"/>
</dbReference>
<dbReference type="GO" id="GO:0003676">
    <property type="term" value="F:nucleic acid binding"/>
    <property type="evidence" value="ECO:0007669"/>
    <property type="project" value="InterPro"/>
</dbReference>
<keyword evidence="10" id="KW-0092">Biotin</keyword>
<evidence type="ECO:0000256" key="8">
    <source>
        <dbReference type="ARBA" id="ARBA00022833"/>
    </source>
</evidence>
<accession>A0A0E0SGG8</accession>
<dbReference type="Pfam" id="PF00289">
    <property type="entry name" value="Biotin_carb_N"/>
    <property type="match status" value="1"/>
</dbReference>
<evidence type="ECO:0000256" key="6">
    <source>
        <dbReference type="ARBA" id="ARBA00022741"/>
    </source>
</evidence>
<dbReference type="Pfam" id="PF00682">
    <property type="entry name" value="HMGL-like"/>
    <property type="match status" value="1"/>
</dbReference>
<dbReference type="InterPro" id="IPR001882">
    <property type="entry name" value="Biotin_BS"/>
</dbReference>
<dbReference type="InterPro" id="IPR013087">
    <property type="entry name" value="Znf_C2H2_type"/>
</dbReference>
<reference evidence="18" key="1">
    <citation type="journal article" date="2007" name="Science">
        <title>The Fusarium graminearum genome reveals a link between localized polymorphism and pathogen specialization.</title>
        <authorList>
            <person name="Cuomo C.A."/>
            <person name="Gueldener U."/>
            <person name="Xu J.-R."/>
            <person name="Trail F."/>
            <person name="Turgeon B.G."/>
            <person name="Di Pietro A."/>
            <person name="Walton J.D."/>
            <person name="Ma L.-J."/>
            <person name="Baker S.E."/>
            <person name="Rep M."/>
            <person name="Adam G."/>
            <person name="Antoniw J."/>
            <person name="Baldwin T."/>
            <person name="Calvo S.E."/>
            <person name="Chang Y.-L."/>
            <person name="DeCaprio D."/>
            <person name="Gale L.R."/>
            <person name="Gnerre S."/>
            <person name="Goswami R.S."/>
            <person name="Hammond-Kosack K."/>
            <person name="Harris L.J."/>
            <person name="Hilburn K."/>
            <person name="Kennell J.C."/>
            <person name="Kroken S."/>
            <person name="Magnuson J.K."/>
            <person name="Mannhaupt G."/>
            <person name="Mauceli E.W."/>
            <person name="Mewes H.-W."/>
            <person name="Mitterbauer R."/>
            <person name="Muehlbauer G."/>
            <person name="Muensterkoetter M."/>
            <person name="Nelson D."/>
            <person name="O'Donnell K."/>
            <person name="Ouellet T."/>
            <person name="Qi W."/>
            <person name="Quesneville H."/>
            <person name="Roncero M.I.G."/>
            <person name="Seong K.-Y."/>
            <person name="Tetko I.V."/>
            <person name="Urban M."/>
            <person name="Waalwijk C."/>
            <person name="Ward T.J."/>
            <person name="Yao J."/>
            <person name="Birren B.W."/>
            <person name="Kistler H.C."/>
        </authorList>
    </citation>
    <scope>NUCLEOTIDE SEQUENCE [LARGE SCALE GENOMIC DNA]</scope>
    <source>
        <strain evidence="18">PH-1 / ATCC MYA-4620 / FGSC 9075 / NRRL 31084</strain>
    </source>
</reference>
<evidence type="ECO:0000256" key="9">
    <source>
        <dbReference type="ARBA" id="ARBA00022840"/>
    </source>
</evidence>
<dbReference type="InterPro" id="IPR011053">
    <property type="entry name" value="Single_hybrid_motif"/>
</dbReference>
<dbReference type="InterPro" id="IPR000089">
    <property type="entry name" value="Biotin_lipoyl"/>
</dbReference>
<dbReference type="GO" id="GO:0005524">
    <property type="term" value="F:ATP binding"/>
    <property type="evidence" value="ECO:0007669"/>
    <property type="project" value="UniProtKB-UniRule"/>
</dbReference>
<dbReference type="InterPro" id="IPR013785">
    <property type="entry name" value="Aldolase_TIM"/>
</dbReference>
<dbReference type="InterPro" id="IPR011761">
    <property type="entry name" value="ATP-grasp"/>
</dbReference>
<dbReference type="CDD" id="cd07937">
    <property type="entry name" value="DRE_TIM_PC_TC_5S"/>
    <property type="match status" value="1"/>
</dbReference>
<dbReference type="FunFam" id="3.30.1490.20:FF:000018">
    <property type="entry name" value="Biotin carboxylase"/>
    <property type="match status" value="1"/>
</dbReference>
<keyword evidence="4" id="KW-0436">Ligase</keyword>
<evidence type="ECO:0000256" key="12">
    <source>
        <dbReference type="PROSITE-ProRule" id="PRU00409"/>
    </source>
</evidence>
<evidence type="ECO:0000256" key="13">
    <source>
        <dbReference type="SAM" id="MobiDB-lite"/>
    </source>
</evidence>
<dbReference type="PANTHER" id="PTHR43778">
    <property type="entry name" value="PYRUVATE CARBOXYLASE"/>
    <property type="match status" value="1"/>
</dbReference>
<protein>
    <recommendedName>
        <fullName evidence="3">pyruvate carboxylase</fullName>
        <ecNumber evidence="3">6.4.1.1</ecNumber>
    </recommendedName>
</protein>
<evidence type="ECO:0000256" key="10">
    <source>
        <dbReference type="ARBA" id="ARBA00023267"/>
    </source>
</evidence>
<evidence type="ECO:0000256" key="4">
    <source>
        <dbReference type="ARBA" id="ARBA00022598"/>
    </source>
</evidence>
<keyword evidence="7" id="KW-0863">Zinc-finger</keyword>
<keyword evidence="8" id="KW-0862">Zinc</keyword>
<dbReference type="Gene3D" id="3.30.470.20">
    <property type="entry name" value="ATP-grasp fold, B domain"/>
    <property type="match status" value="1"/>
</dbReference>